<comment type="similarity">
    <text evidence="2 6">Belongs to the peroxisomal membrane protein PXMP2/4 family.</text>
</comment>
<evidence type="ECO:0000256" key="2">
    <source>
        <dbReference type="ARBA" id="ARBA00006824"/>
    </source>
</evidence>
<dbReference type="InParanoid" id="A0A6P7G301"/>
<reference evidence="9" key="1">
    <citation type="submission" date="2025-04" db="UniProtKB">
        <authorList>
            <consortium name="RefSeq"/>
        </authorList>
    </citation>
    <scope>IDENTIFICATION</scope>
    <source>
        <tissue evidence="9">Whole insect</tissue>
    </source>
</reference>
<dbReference type="GeneID" id="114335364"/>
<dbReference type="KEGG" id="dvv:114335364"/>
<dbReference type="Pfam" id="PF04117">
    <property type="entry name" value="Mpv17_PMP22"/>
    <property type="match status" value="1"/>
</dbReference>
<keyword evidence="8" id="KW-1185">Reference proteome</keyword>
<feature type="transmembrane region" description="Helical" evidence="6">
    <location>
        <begin position="156"/>
        <end position="175"/>
    </location>
</feature>
<evidence type="ECO:0000256" key="3">
    <source>
        <dbReference type="ARBA" id="ARBA00022692"/>
    </source>
</evidence>
<evidence type="ECO:0000256" key="4">
    <source>
        <dbReference type="ARBA" id="ARBA00022989"/>
    </source>
</evidence>
<keyword evidence="3 6" id="KW-0812">Transmembrane</keyword>
<comment type="subcellular location">
    <subcellularLocation>
        <location evidence="1">Membrane</location>
        <topology evidence="1">Multi-pass membrane protein</topology>
    </subcellularLocation>
</comment>
<evidence type="ECO:0000256" key="1">
    <source>
        <dbReference type="ARBA" id="ARBA00004141"/>
    </source>
</evidence>
<dbReference type="InterPro" id="IPR007248">
    <property type="entry name" value="Mpv17_PMP22"/>
</dbReference>
<name>A0A6P7G301_DIAVI</name>
<evidence type="ECO:0000313" key="7">
    <source>
        <dbReference type="EnsemblMetazoa" id="XP_028141392.1"/>
    </source>
</evidence>
<dbReference type="OrthoDB" id="860at2759"/>
<reference evidence="7" key="2">
    <citation type="submission" date="2025-05" db="UniProtKB">
        <authorList>
            <consortium name="EnsemblMetazoa"/>
        </authorList>
    </citation>
    <scope>IDENTIFICATION</scope>
</reference>
<feature type="transmembrane region" description="Helical" evidence="6">
    <location>
        <begin position="94"/>
        <end position="112"/>
    </location>
</feature>
<dbReference type="PANTHER" id="PTHR11266:SF80">
    <property type="entry name" value="PEROXISOMAL MEMBRANE PROTEIN 2"/>
    <property type="match status" value="1"/>
</dbReference>
<gene>
    <name evidence="9" type="primary">LOC114335364</name>
</gene>
<sequence>MVLSKPLVNFLSFYFGQLFEHPLRTKAITCSIIATAGNYTSQKLSGEKVINHHSLLAYGLYGLIFGGTIPHYFYSFLEGAISEDASFAVVRKLLLERLIYLPLYQAFTLYVLARMEGKSHNAAMKQLQDLYWVLLSSSWKYLTVIHLLNLSVVPPVLRVLVTNLMGFFWTIYLANKRRQQQAKSKRSK</sequence>
<dbReference type="FunCoup" id="A0A6P7G301">
    <property type="interactions" value="546"/>
</dbReference>
<dbReference type="AlphaFoldDB" id="A0A6P7G301"/>
<keyword evidence="4 6" id="KW-1133">Transmembrane helix</keyword>
<feature type="transmembrane region" description="Helical" evidence="6">
    <location>
        <begin position="55"/>
        <end position="74"/>
    </location>
</feature>
<evidence type="ECO:0000313" key="8">
    <source>
        <dbReference type="Proteomes" id="UP001652700"/>
    </source>
</evidence>
<organism evidence="9">
    <name type="scientific">Diabrotica virgifera virgifera</name>
    <name type="common">western corn rootworm</name>
    <dbReference type="NCBI Taxonomy" id="50390"/>
    <lineage>
        <taxon>Eukaryota</taxon>
        <taxon>Metazoa</taxon>
        <taxon>Ecdysozoa</taxon>
        <taxon>Arthropoda</taxon>
        <taxon>Hexapoda</taxon>
        <taxon>Insecta</taxon>
        <taxon>Pterygota</taxon>
        <taxon>Neoptera</taxon>
        <taxon>Endopterygota</taxon>
        <taxon>Coleoptera</taxon>
        <taxon>Polyphaga</taxon>
        <taxon>Cucujiformia</taxon>
        <taxon>Chrysomeloidea</taxon>
        <taxon>Chrysomelidae</taxon>
        <taxon>Galerucinae</taxon>
        <taxon>Diabroticina</taxon>
        <taxon>Diabroticites</taxon>
        <taxon>Diabrotica</taxon>
    </lineage>
</organism>
<proteinExistence type="inferred from homology"/>
<dbReference type="Proteomes" id="UP001652700">
    <property type="component" value="Unplaced"/>
</dbReference>
<evidence type="ECO:0000256" key="5">
    <source>
        <dbReference type="ARBA" id="ARBA00023136"/>
    </source>
</evidence>
<dbReference type="PANTHER" id="PTHR11266">
    <property type="entry name" value="PEROXISOMAL MEMBRANE PROTEIN 2, PXMP2 MPV17"/>
    <property type="match status" value="1"/>
</dbReference>
<dbReference type="EnsemblMetazoa" id="XM_028285591.2">
    <property type="protein sequence ID" value="XP_028141392.1"/>
    <property type="gene ID" value="LOC114335364"/>
</dbReference>
<evidence type="ECO:0000256" key="6">
    <source>
        <dbReference type="RuleBase" id="RU363053"/>
    </source>
</evidence>
<dbReference type="GO" id="GO:0005778">
    <property type="term" value="C:peroxisomal membrane"/>
    <property type="evidence" value="ECO:0007669"/>
    <property type="project" value="TreeGrafter"/>
</dbReference>
<protein>
    <submittedName>
        <fullName evidence="9">Peroxisomal membrane protein 2 isoform X1</fullName>
    </submittedName>
</protein>
<evidence type="ECO:0000313" key="9">
    <source>
        <dbReference type="RefSeq" id="XP_028141392.1"/>
    </source>
</evidence>
<dbReference type="RefSeq" id="XP_028141392.1">
    <property type="nucleotide sequence ID" value="XM_028285591.1"/>
</dbReference>
<keyword evidence="5 6" id="KW-0472">Membrane</keyword>
<accession>A0A6P7G301</accession>